<feature type="domain" description="DUF1266" evidence="1">
    <location>
        <begin position="104"/>
        <end position="206"/>
    </location>
</feature>
<dbReference type="InterPro" id="IPR009677">
    <property type="entry name" value="DUF1266"/>
</dbReference>
<reference evidence="2 3" key="1">
    <citation type="submission" date="2018-08" db="EMBL/GenBank/DDBJ databases">
        <title>Paraburkholderia sp. DHOM06 isolated from forest soil.</title>
        <authorList>
            <person name="Gao Z.-H."/>
            <person name="Qiu L.-H."/>
        </authorList>
    </citation>
    <scope>NUCLEOTIDE SEQUENCE [LARGE SCALE GENOMIC DNA]</scope>
    <source>
        <strain evidence="2 3">DHOM06</strain>
    </source>
</reference>
<dbReference type="RefSeq" id="WP_115533805.1">
    <property type="nucleotide sequence ID" value="NZ_QRGA01000006.1"/>
</dbReference>
<dbReference type="Pfam" id="PF06889">
    <property type="entry name" value="DUF1266"/>
    <property type="match status" value="1"/>
</dbReference>
<proteinExistence type="predicted"/>
<evidence type="ECO:0000259" key="1">
    <source>
        <dbReference type="Pfam" id="PF06889"/>
    </source>
</evidence>
<dbReference type="OrthoDB" id="8776238at2"/>
<keyword evidence="3" id="KW-1185">Reference proteome</keyword>
<comment type="caution">
    <text evidence="2">The sequence shown here is derived from an EMBL/GenBank/DDBJ whole genome shotgun (WGS) entry which is preliminary data.</text>
</comment>
<protein>
    <submittedName>
        <fullName evidence="2">DUF1266 domain-containing protein</fullName>
    </submittedName>
</protein>
<dbReference type="EMBL" id="QRGA01000006">
    <property type="protein sequence ID" value="RDU98991.1"/>
    <property type="molecule type" value="Genomic_DNA"/>
</dbReference>
<name>A0A3D8K334_9BURK</name>
<dbReference type="AlphaFoldDB" id="A0A3D8K334"/>
<gene>
    <name evidence="2" type="ORF">DWV00_12190</name>
</gene>
<accession>A0A3D8K334</accession>
<sequence>MWFKILLAVFFLRWVYRVYKKSRPPSLPQRKHWALALAHPFASAVRLRTFYAIADWRLSDTKRAQFRPQLLHQMGLPTDASGDEARAHLASTLESHWFRADLHDLLPTDDPRAALAFACARTAFLVRAAMMMEWVEPQAAWRVLLLNAQRAQDCFASWEDFGRAFLEGRRQWVGAFRADPFGKTFDEAALSAWLGSGRNGWRRLPWPGPAAFSPAPATTIAEAAAKKAGKKSKYALTSSPP</sequence>
<evidence type="ECO:0000313" key="3">
    <source>
        <dbReference type="Proteomes" id="UP000256838"/>
    </source>
</evidence>
<organism evidence="2 3">
    <name type="scientific">Trinickia dinghuensis</name>
    <dbReference type="NCBI Taxonomy" id="2291023"/>
    <lineage>
        <taxon>Bacteria</taxon>
        <taxon>Pseudomonadati</taxon>
        <taxon>Pseudomonadota</taxon>
        <taxon>Betaproteobacteria</taxon>
        <taxon>Burkholderiales</taxon>
        <taxon>Burkholderiaceae</taxon>
        <taxon>Trinickia</taxon>
    </lineage>
</organism>
<evidence type="ECO:0000313" key="2">
    <source>
        <dbReference type="EMBL" id="RDU98991.1"/>
    </source>
</evidence>
<dbReference type="Proteomes" id="UP000256838">
    <property type="component" value="Unassembled WGS sequence"/>
</dbReference>